<protein>
    <submittedName>
        <fullName evidence="1">Uncharacterized protein</fullName>
    </submittedName>
</protein>
<dbReference type="KEGG" id="paby:Ga0080574_TMP282"/>
<organism evidence="1 2">
    <name type="scientific">Salipiger abyssi</name>
    <dbReference type="NCBI Taxonomy" id="1250539"/>
    <lineage>
        <taxon>Bacteria</taxon>
        <taxon>Pseudomonadati</taxon>
        <taxon>Pseudomonadota</taxon>
        <taxon>Alphaproteobacteria</taxon>
        <taxon>Rhodobacterales</taxon>
        <taxon>Roseobacteraceae</taxon>
        <taxon>Salipiger</taxon>
    </lineage>
</organism>
<sequence length="80" mass="9137">MRRVVHLGHEIVIRHRHGSGTQSHPRRQKRQPFHFLLPWVSAVPAGGARQAAAFVLWSRRLFSSRRIPDVLVSVKSLPPC</sequence>
<name>A0A1P8UMI8_9RHOB</name>
<accession>A0A1P8UMI8</accession>
<evidence type="ECO:0000313" key="2">
    <source>
        <dbReference type="Proteomes" id="UP000187059"/>
    </source>
</evidence>
<gene>
    <name evidence="1" type="ORF">Ga0080574_TMP282</name>
</gene>
<proteinExistence type="predicted"/>
<keyword evidence="2" id="KW-1185">Reference proteome</keyword>
<reference evidence="1 2" key="1">
    <citation type="submission" date="2016-04" db="EMBL/GenBank/DDBJ databases">
        <title>Deep-sea bacteria in the southern Pacific.</title>
        <authorList>
            <person name="Tang K."/>
        </authorList>
    </citation>
    <scope>NUCLEOTIDE SEQUENCE [LARGE SCALE GENOMIC DNA]</scope>
    <source>
        <strain evidence="1 2">JLT2014</strain>
        <plasmid evidence="2">ppaby2</plasmid>
    </source>
</reference>
<keyword evidence="1" id="KW-0614">Plasmid</keyword>
<dbReference type="EMBL" id="CP015090">
    <property type="protein sequence ID" value="APZ50616.1"/>
    <property type="molecule type" value="Genomic_DNA"/>
</dbReference>
<evidence type="ECO:0000313" key="1">
    <source>
        <dbReference type="EMBL" id="APZ50616.1"/>
    </source>
</evidence>
<dbReference type="Proteomes" id="UP000187059">
    <property type="component" value="Plasmid pPABY2"/>
</dbReference>
<geneLocation type="plasmid" evidence="2">
    <name>ppaby2</name>
</geneLocation>
<dbReference type="AlphaFoldDB" id="A0A1P8UMI8"/>